<sequence length="699" mass="78602">MTISDLVGILYRRRGVFAVSFVALLMMASVAISFFSPVYKSFASVGFVREEPATTQTDFPKAVWPNAAEFVETRMEMIVGNETLSTVMSILRGQGIIFSQEANARGNFLRRIFGNDQGFIASDAKVSDEIDKDVEALRRRIDVERIGNSTVIQIGVTDDDPERAYQIVSAVAESFVWLRNNELRRGMDNQLTVIQRQLDEARKRLETVEQRHADWEKSSGNIADRERELILERIYDLNAELDTAFQEKEAARMLFEKRQAVKSSEELLALPDIAKDDQVRDLQVKYEVLQQNYAELEQRYQPAHPSMVRISGEIWSVQQTLAKALERSARQIDFGNANAQARYELVLKQLVRWKKELVKKHEALAGQGVLERDVEEAKRTVELLGAREQELLSSIAELKPDTLLLQLPSVPLYPEFPRKNDLWIAGVLVALLVSVLIVILRDYFDQAIRSDEDLKRVFLLPVLGRVPLSRDDSQHLEIGETTEEALGHLIVLTEMMRTEPDPRQLDAGKAQVICVGSASPNEGKSRLSAQLALSYARRGFKTLLLDGDLRRPGHLSSIAGIPDLSDVLIGEEDISVLVSKVTKVDRNLDYLGARDGLPGVLATQLIESRFGALTEIMRSSYDRIVIDTPPVLMVADSVTLMRLADVRLMVVRNNFSRRPDVMRALDQFGIAECSPDGLVLMAADTPKTYGYRTDTVWGT</sequence>
<dbReference type="Gene3D" id="3.40.50.300">
    <property type="entry name" value="P-loop containing nucleotide triphosphate hydrolases"/>
    <property type="match status" value="1"/>
</dbReference>
<feature type="transmembrane region" description="Helical" evidence="4">
    <location>
        <begin position="422"/>
        <end position="440"/>
    </location>
</feature>
<keyword evidence="4" id="KW-1133">Transmembrane helix</keyword>
<keyword evidence="6" id="KW-1185">Reference proteome</keyword>
<keyword evidence="3" id="KW-0175">Coiled coil</keyword>
<dbReference type="InterPro" id="IPR050445">
    <property type="entry name" value="Bact_polysacc_biosynth/exp"/>
</dbReference>
<accession>A0A367UAB4</accession>
<keyword evidence="4" id="KW-0472">Membrane</keyword>
<comment type="caution">
    <text evidence="5">The sequence shown here is derived from an EMBL/GenBank/DDBJ whole genome shotgun (WGS) entry which is preliminary data.</text>
</comment>
<evidence type="ECO:0000313" key="5">
    <source>
        <dbReference type="EMBL" id="RCK05256.1"/>
    </source>
</evidence>
<dbReference type="PANTHER" id="PTHR32309:SF31">
    <property type="entry name" value="CAPSULAR EXOPOLYSACCHARIDE FAMILY"/>
    <property type="match status" value="1"/>
</dbReference>
<dbReference type="SUPFAM" id="SSF52540">
    <property type="entry name" value="P-loop containing nucleoside triphosphate hydrolases"/>
    <property type="match status" value="1"/>
</dbReference>
<feature type="coiled-coil region" evidence="3">
    <location>
        <begin position="184"/>
        <end position="218"/>
    </location>
</feature>
<dbReference type="InterPro" id="IPR005702">
    <property type="entry name" value="Wzc-like_C"/>
</dbReference>
<dbReference type="Proteomes" id="UP000252419">
    <property type="component" value="Unassembled WGS sequence"/>
</dbReference>
<evidence type="ECO:0000256" key="1">
    <source>
        <dbReference type="ARBA" id="ARBA00022741"/>
    </source>
</evidence>
<dbReference type="InterPro" id="IPR027417">
    <property type="entry name" value="P-loop_NTPase"/>
</dbReference>
<evidence type="ECO:0000256" key="2">
    <source>
        <dbReference type="ARBA" id="ARBA00022840"/>
    </source>
</evidence>
<dbReference type="PANTHER" id="PTHR32309">
    <property type="entry name" value="TYROSINE-PROTEIN KINASE"/>
    <property type="match status" value="1"/>
</dbReference>
<evidence type="ECO:0000313" key="6">
    <source>
        <dbReference type="Proteomes" id="UP000252419"/>
    </source>
</evidence>
<protein>
    <recommendedName>
        <fullName evidence="7">AAA domain-containing protein</fullName>
    </recommendedName>
</protein>
<dbReference type="RefSeq" id="WP_114122534.1">
    <property type="nucleotide sequence ID" value="NZ_JPWA01000018.1"/>
</dbReference>
<feature type="transmembrane region" description="Helical" evidence="4">
    <location>
        <begin position="16"/>
        <end position="39"/>
    </location>
</feature>
<dbReference type="CDD" id="cd05387">
    <property type="entry name" value="BY-kinase"/>
    <property type="match status" value="1"/>
</dbReference>
<evidence type="ECO:0000256" key="4">
    <source>
        <dbReference type="SAM" id="Phobius"/>
    </source>
</evidence>
<proteinExistence type="predicted"/>
<keyword evidence="1" id="KW-0547">Nucleotide-binding</keyword>
<keyword evidence="4" id="KW-0812">Transmembrane</keyword>
<evidence type="ECO:0000256" key="3">
    <source>
        <dbReference type="SAM" id="Coils"/>
    </source>
</evidence>
<keyword evidence="2" id="KW-0067">ATP-binding</keyword>
<evidence type="ECO:0008006" key="7">
    <source>
        <dbReference type="Google" id="ProtNLM"/>
    </source>
</evidence>
<name>A0A367UAB4_9PROT</name>
<dbReference type="EMBL" id="JPWA01000018">
    <property type="protein sequence ID" value="RCK05256.1"/>
    <property type="molecule type" value="Genomic_DNA"/>
</dbReference>
<reference evidence="5 6" key="1">
    <citation type="submission" date="2014-07" db="EMBL/GenBank/DDBJ databases">
        <title>Draft genome sequence of Thalassospira xianhensis P-4 (MCCC 1A02616).</title>
        <authorList>
            <person name="Lai Q."/>
            <person name="Shao Z."/>
        </authorList>
    </citation>
    <scope>NUCLEOTIDE SEQUENCE [LARGE SCALE GENOMIC DNA]</scope>
    <source>
        <strain evidence="5 6">MCCC 1A02616</strain>
    </source>
</reference>
<dbReference type="AlphaFoldDB" id="A0A367UAB4"/>
<organism evidence="5 6">
    <name type="scientific">Thalassospira xianhensis MCCC 1A02616</name>
    <dbReference type="NCBI Taxonomy" id="1177929"/>
    <lineage>
        <taxon>Bacteria</taxon>
        <taxon>Pseudomonadati</taxon>
        <taxon>Pseudomonadota</taxon>
        <taxon>Alphaproteobacteria</taxon>
        <taxon>Rhodospirillales</taxon>
        <taxon>Thalassospiraceae</taxon>
        <taxon>Thalassospira</taxon>
    </lineage>
</organism>
<gene>
    <name evidence="5" type="ORF">TH5_15430</name>
</gene>